<dbReference type="Proteomes" id="UP000783863">
    <property type="component" value="Unassembled WGS sequence"/>
</dbReference>
<evidence type="ECO:0000256" key="1">
    <source>
        <dbReference type="SAM" id="MobiDB-lite"/>
    </source>
</evidence>
<feature type="compositionally biased region" description="Basic and acidic residues" evidence="1">
    <location>
        <begin position="9"/>
        <end position="32"/>
    </location>
</feature>
<feature type="region of interest" description="Disordered" evidence="1">
    <location>
        <begin position="1"/>
        <end position="32"/>
    </location>
</feature>
<proteinExistence type="predicted"/>
<evidence type="ECO:0000313" key="2">
    <source>
        <dbReference type="EMBL" id="MBX0303150.1"/>
    </source>
</evidence>
<organism evidence="2 3">
    <name type="scientific">Haloarcula salinisoli</name>
    <dbReference type="NCBI Taxonomy" id="2487746"/>
    <lineage>
        <taxon>Archaea</taxon>
        <taxon>Methanobacteriati</taxon>
        <taxon>Methanobacteriota</taxon>
        <taxon>Stenosarchaea group</taxon>
        <taxon>Halobacteria</taxon>
        <taxon>Halobacteriales</taxon>
        <taxon>Haloarculaceae</taxon>
        <taxon>Haloarcula</taxon>
    </lineage>
</organism>
<evidence type="ECO:0000313" key="3">
    <source>
        <dbReference type="Proteomes" id="UP000783863"/>
    </source>
</evidence>
<gene>
    <name evidence="2" type="ORF">EGD98_05610</name>
</gene>
<protein>
    <submittedName>
        <fullName evidence="2">Uncharacterized protein</fullName>
    </submittedName>
</protein>
<sequence>MATQGEVVRVPDEAESDERPTVTAHESRTDRTVFTESGNKEGWIATDLTVERWL</sequence>
<name>A0A8J7YBT3_9EURY</name>
<comment type="caution">
    <text evidence="2">The sequence shown here is derived from an EMBL/GenBank/DDBJ whole genome shotgun (WGS) entry which is preliminary data.</text>
</comment>
<reference evidence="2" key="1">
    <citation type="submission" date="2021-06" db="EMBL/GenBank/DDBJ databases">
        <title>Halomicroarcula sp. F24A a new haloarchaeum isolated from saline soil.</title>
        <authorList>
            <person name="Duran-Viseras A."/>
            <person name="Sanchez-Porro C."/>
            <person name="Ventosa A."/>
        </authorList>
    </citation>
    <scope>NUCLEOTIDE SEQUENCE</scope>
    <source>
        <strain evidence="2">F24A</strain>
    </source>
</reference>
<keyword evidence="3" id="KW-1185">Reference proteome</keyword>
<dbReference type="AlphaFoldDB" id="A0A8J7YBT3"/>
<dbReference type="RefSeq" id="WP_220587368.1">
    <property type="nucleotide sequence ID" value="NZ_RKLQ01000001.1"/>
</dbReference>
<dbReference type="EMBL" id="RKLQ01000001">
    <property type="protein sequence ID" value="MBX0303150.1"/>
    <property type="molecule type" value="Genomic_DNA"/>
</dbReference>
<accession>A0A8J7YBT3</accession>